<proteinExistence type="predicted"/>
<dbReference type="Proteomes" id="UP000254101">
    <property type="component" value="Unassembled WGS sequence"/>
</dbReference>
<keyword evidence="3" id="KW-1185">Reference proteome</keyword>
<feature type="transmembrane region" description="Helical" evidence="1">
    <location>
        <begin position="44"/>
        <end position="67"/>
    </location>
</feature>
<reference evidence="2 3" key="1">
    <citation type="submission" date="2018-07" db="EMBL/GenBank/DDBJ databases">
        <title>Erythrobacter nanhaiensis sp. nov., a novel member of the genus Erythrobacter isolated from the South China Sea.</title>
        <authorList>
            <person name="Chen X."/>
            <person name="Liu J."/>
        </authorList>
    </citation>
    <scope>NUCLEOTIDE SEQUENCE [LARGE SCALE GENOMIC DNA]</scope>
    <source>
        <strain evidence="2 3">S-5</strain>
    </source>
</reference>
<evidence type="ECO:0000256" key="1">
    <source>
        <dbReference type="SAM" id="Phobius"/>
    </source>
</evidence>
<organism evidence="2 3">
    <name type="scientific">Alteriqipengyuania lutimaris</name>
    <dbReference type="NCBI Taxonomy" id="1538146"/>
    <lineage>
        <taxon>Bacteria</taxon>
        <taxon>Pseudomonadati</taxon>
        <taxon>Pseudomonadota</taxon>
        <taxon>Alphaproteobacteria</taxon>
        <taxon>Sphingomonadales</taxon>
        <taxon>Erythrobacteraceae</taxon>
        <taxon>Alteriqipengyuania</taxon>
    </lineage>
</organism>
<keyword evidence="1" id="KW-0472">Membrane</keyword>
<evidence type="ECO:0000313" key="2">
    <source>
        <dbReference type="EMBL" id="RDS77946.1"/>
    </source>
</evidence>
<protein>
    <submittedName>
        <fullName evidence="2">Uncharacterized protein</fullName>
    </submittedName>
</protein>
<dbReference type="EMBL" id="QRBB01000001">
    <property type="protein sequence ID" value="RDS77946.1"/>
    <property type="molecule type" value="Genomic_DNA"/>
</dbReference>
<feature type="transmembrane region" description="Helical" evidence="1">
    <location>
        <begin position="21"/>
        <end position="38"/>
    </location>
</feature>
<sequence length="118" mass="13141">MRGVADVTRTLASKSSLNPTLILAAIVVPISLLLSFLSDGQTQLIFFSPAAIVILLAVFQIVWFSIFDRDRLDDHKHTENKMIIAQMRPHFGDSEDTNFIQGDGELIENPMLERGDGK</sequence>
<keyword evidence="1" id="KW-0812">Transmembrane</keyword>
<evidence type="ECO:0000313" key="3">
    <source>
        <dbReference type="Proteomes" id="UP000254101"/>
    </source>
</evidence>
<gene>
    <name evidence="2" type="ORF">DL238_10270</name>
</gene>
<comment type="caution">
    <text evidence="2">The sequence shown here is derived from an EMBL/GenBank/DDBJ whole genome shotgun (WGS) entry which is preliminary data.</text>
</comment>
<accession>A0A395LLN2</accession>
<keyword evidence="1" id="KW-1133">Transmembrane helix</keyword>
<name>A0A395LLN2_9SPHN</name>
<dbReference type="AlphaFoldDB" id="A0A395LLN2"/>